<sequence length="102" mass="11266">MANGAVRTANAQLAGSHCSKTLPYMPEPPGTRGRATLSTIIWGVRTITRRAGPVRVGGLPEPLSLISRVHRGQARLVWVPRDVGWDPLHSKIIRFLRLSNFF</sequence>
<protein>
    <submittedName>
        <fullName evidence="1">Uncharacterized protein</fullName>
    </submittedName>
</protein>
<gene>
    <name evidence="1" type="ORF">IPOD504_LOCUS15292</name>
</gene>
<evidence type="ECO:0000313" key="1">
    <source>
        <dbReference type="EMBL" id="CAH2071842.1"/>
    </source>
</evidence>
<dbReference type="EMBL" id="OW152818">
    <property type="protein sequence ID" value="CAH2071842.1"/>
    <property type="molecule type" value="Genomic_DNA"/>
</dbReference>
<dbReference type="Proteomes" id="UP000837857">
    <property type="component" value="Chromosome 6"/>
</dbReference>
<keyword evidence="2" id="KW-1185">Reference proteome</keyword>
<reference evidence="1" key="1">
    <citation type="submission" date="2022-03" db="EMBL/GenBank/DDBJ databases">
        <authorList>
            <person name="Martin H S."/>
        </authorList>
    </citation>
    <scope>NUCLEOTIDE SEQUENCE</scope>
</reference>
<evidence type="ECO:0000313" key="2">
    <source>
        <dbReference type="Proteomes" id="UP000837857"/>
    </source>
</evidence>
<accession>A0ABN8J2Y1</accession>
<organism evidence="1 2">
    <name type="scientific">Iphiclides podalirius</name>
    <name type="common">scarce swallowtail</name>
    <dbReference type="NCBI Taxonomy" id="110791"/>
    <lineage>
        <taxon>Eukaryota</taxon>
        <taxon>Metazoa</taxon>
        <taxon>Ecdysozoa</taxon>
        <taxon>Arthropoda</taxon>
        <taxon>Hexapoda</taxon>
        <taxon>Insecta</taxon>
        <taxon>Pterygota</taxon>
        <taxon>Neoptera</taxon>
        <taxon>Endopterygota</taxon>
        <taxon>Lepidoptera</taxon>
        <taxon>Glossata</taxon>
        <taxon>Ditrysia</taxon>
        <taxon>Papilionoidea</taxon>
        <taxon>Papilionidae</taxon>
        <taxon>Papilioninae</taxon>
        <taxon>Iphiclides</taxon>
    </lineage>
</organism>
<proteinExistence type="predicted"/>
<name>A0ABN8J2Y1_9NEOP</name>
<feature type="non-terminal residue" evidence="1">
    <location>
        <position position="1"/>
    </location>
</feature>